<feature type="compositionally biased region" description="Polar residues" evidence="1">
    <location>
        <begin position="333"/>
        <end position="376"/>
    </location>
</feature>
<dbReference type="AlphaFoldDB" id="A0A1W4XM76"/>
<dbReference type="GeneID" id="108742690"/>
<feature type="compositionally biased region" description="Basic and acidic residues" evidence="1">
    <location>
        <begin position="377"/>
        <end position="393"/>
    </location>
</feature>
<protein>
    <submittedName>
        <fullName evidence="3">Uncharacterized protein LOC108742690</fullName>
    </submittedName>
</protein>
<evidence type="ECO:0000256" key="1">
    <source>
        <dbReference type="SAM" id="MobiDB-lite"/>
    </source>
</evidence>
<dbReference type="Proteomes" id="UP000192223">
    <property type="component" value="Unplaced"/>
</dbReference>
<sequence length="607" mass="69653">MKDLIKNKCRICVKVFCCENCREKHEVSFHNVNPVCEICLHGKVYSKKVTGRLLHHIKDKHLPLSCVFCKKLFENLTETEFHSKCLRITNNRLEMNPVTPINRQSPLKIQTPYQKSIIMASNAYFAVTNTTVHPTTSTPLQNMRSENNILEKISSDLTPLDNRERENANTSRITPVTTDEPKKMEELKRKVTFCDTPNVEYQKNRQGSFTKDLVKYLIVEEDCQCTASTEKCDHSLTIPKSETNENIFQNLDTDRNSKLSQNEKHTEQIHKTNDYDQKNDMKNYESLFKSCDEKFAESKSEQRLGEEDCSQRNVTASNNTEQFSRNSDEFRTPLSNPEPSETFKNNAHFQCKTPTLTCNNNHNSPSETSSTGISYTKENETSSKVAHEAQSKSNSENEFRTPLCEINCCLIVEKSCSGNNFNAVNIIKKTIDLQCTPKIKEIECNKCILDGTNLIETNINEISDEMRTRKPVAQSSIIQYCVQRTQKTEICETRFTTTAVSEDSSITANKTNSLWSSMTNLVKTVFHGFSSHGVTEIKKSNPLKRSYCEDGNINSEQEPYLKRMKLTDIRCRPTIRNLRPAYRMNSFTRFKETADKATQTDESFLLK</sequence>
<dbReference type="STRING" id="224129.A0A1W4XM76"/>
<accession>A0A1W4XM76</accession>
<gene>
    <name evidence="3" type="primary">LOC108742690</name>
</gene>
<organism evidence="2 3">
    <name type="scientific">Agrilus planipennis</name>
    <name type="common">Emerald ash borer</name>
    <name type="synonym">Agrilus marcopoli</name>
    <dbReference type="NCBI Taxonomy" id="224129"/>
    <lineage>
        <taxon>Eukaryota</taxon>
        <taxon>Metazoa</taxon>
        <taxon>Ecdysozoa</taxon>
        <taxon>Arthropoda</taxon>
        <taxon>Hexapoda</taxon>
        <taxon>Insecta</taxon>
        <taxon>Pterygota</taxon>
        <taxon>Neoptera</taxon>
        <taxon>Endopterygota</taxon>
        <taxon>Coleoptera</taxon>
        <taxon>Polyphaga</taxon>
        <taxon>Elateriformia</taxon>
        <taxon>Buprestoidea</taxon>
        <taxon>Buprestidae</taxon>
        <taxon>Agrilinae</taxon>
        <taxon>Agrilus</taxon>
    </lineage>
</organism>
<keyword evidence="2" id="KW-1185">Reference proteome</keyword>
<reference evidence="3" key="1">
    <citation type="submission" date="2025-08" db="UniProtKB">
        <authorList>
            <consortium name="RefSeq"/>
        </authorList>
    </citation>
    <scope>IDENTIFICATION</scope>
    <source>
        <tissue evidence="3">Entire body</tissue>
    </source>
</reference>
<dbReference type="OrthoDB" id="8122210at2759"/>
<proteinExistence type="predicted"/>
<dbReference type="InParanoid" id="A0A1W4XM76"/>
<evidence type="ECO:0000313" key="2">
    <source>
        <dbReference type="Proteomes" id="UP000192223"/>
    </source>
</evidence>
<dbReference type="RefSeq" id="XP_018333485.1">
    <property type="nucleotide sequence ID" value="XM_018477983.1"/>
</dbReference>
<feature type="region of interest" description="Disordered" evidence="1">
    <location>
        <begin position="302"/>
        <end position="393"/>
    </location>
</feature>
<feature type="compositionally biased region" description="Polar residues" evidence="1">
    <location>
        <begin position="311"/>
        <end position="325"/>
    </location>
</feature>
<dbReference type="KEGG" id="apln:108742690"/>
<evidence type="ECO:0000313" key="3">
    <source>
        <dbReference type="RefSeq" id="XP_018333485.1"/>
    </source>
</evidence>
<name>A0A1W4XM76_AGRPL</name>